<keyword evidence="2" id="KW-1134">Transmembrane beta strand</keyword>
<dbReference type="AlphaFoldDB" id="A0A6G7ZP61"/>
<comment type="subcellular location">
    <subcellularLocation>
        <location evidence="1">Membrane</location>
    </subcellularLocation>
</comment>
<dbReference type="Pfam" id="PF01103">
    <property type="entry name" value="Omp85"/>
    <property type="match status" value="1"/>
</dbReference>
<gene>
    <name evidence="6" type="ORF">G7078_07965</name>
</gene>
<dbReference type="Gene3D" id="2.40.160.50">
    <property type="entry name" value="membrane protein fhac: a member of the omp85/tpsb transporter family"/>
    <property type="match status" value="1"/>
</dbReference>
<proteinExistence type="predicted"/>
<dbReference type="InterPro" id="IPR039910">
    <property type="entry name" value="D15-like"/>
</dbReference>
<dbReference type="GO" id="GO:0019867">
    <property type="term" value="C:outer membrane"/>
    <property type="evidence" value="ECO:0007669"/>
    <property type="project" value="InterPro"/>
</dbReference>
<evidence type="ECO:0000259" key="5">
    <source>
        <dbReference type="Pfam" id="PF01103"/>
    </source>
</evidence>
<dbReference type="PANTHER" id="PTHR12815">
    <property type="entry name" value="SORTING AND ASSEMBLY MACHINERY SAMM50 PROTEIN FAMILY MEMBER"/>
    <property type="match status" value="1"/>
</dbReference>
<keyword evidence="3" id="KW-0472">Membrane</keyword>
<protein>
    <submittedName>
        <fullName evidence="6">BamA/TamA family outer membrane protein</fullName>
    </submittedName>
</protein>
<feature type="domain" description="Bacterial surface antigen (D15)" evidence="5">
    <location>
        <begin position="362"/>
        <end position="675"/>
    </location>
</feature>
<organism evidence="6 7">
    <name type="scientific">Sphingomonas sinipercae</name>
    <dbReference type="NCBI Taxonomy" id="2714944"/>
    <lineage>
        <taxon>Bacteria</taxon>
        <taxon>Pseudomonadati</taxon>
        <taxon>Pseudomonadota</taxon>
        <taxon>Alphaproteobacteria</taxon>
        <taxon>Sphingomonadales</taxon>
        <taxon>Sphingomonadaceae</taxon>
        <taxon>Sphingomonas</taxon>
    </lineage>
</organism>
<evidence type="ECO:0000313" key="7">
    <source>
        <dbReference type="Proteomes" id="UP000502502"/>
    </source>
</evidence>
<keyword evidence="4" id="KW-0732">Signal</keyword>
<name>A0A6G7ZP61_9SPHN</name>
<feature type="chain" id="PRO_5026074411" evidence="4">
    <location>
        <begin position="48"/>
        <end position="675"/>
    </location>
</feature>
<dbReference type="InterPro" id="IPR000184">
    <property type="entry name" value="Bac_surfAg_D15"/>
</dbReference>
<evidence type="ECO:0000256" key="1">
    <source>
        <dbReference type="ARBA" id="ARBA00004370"/>
    </source>
</evidence>
<evidence type="ECO:0000256" key="3">
    <source>
        <dbReference type="ARBA" id="ARBA00023136"/>
    </source>
</evidence>
<accession>A0A6G7ZP61</accession>
<evidence type="ECO:0000256" key="2">
    <source>
        <dbReference type="ARBA" id="ARBA00022452"/>
    </source>
</evidence>
<reference evidence="6 7" key="1">
    <citation type="submission" date="2020-03" db="EMBL/GenBank/DDBJ databases">
        <title>Sphingomonas sp. nov., isolated from fish.</title>
        <authorList>
            <person name="Hyun D.-W."/>
            <person name="Bae J.-W."/>
        </authorList>
    </citation>
    <scope>NUCLEOTIDE SEQUENCE [LARGE SCALE GENOMIC DNA]</scope>
    <source>
        <strain evidence="6 7">HDW15C</strain>
    </source>
</reference>
<keyword evidence="7" id="KW-1185">Reference proteome</keyword>
<feature type="signal peptide" evidence="4">
    <location>
        <begin position="1"/>
        <end position="47"/>
    </location>
</feature>
<evidence type="ECO:0000313" key="6">
    <source>
        <dbReference type="EMBL" id="QIL02723.1"/>
    </source>
</evidence>
<dbReference type="EMBL" id="CP049871">
    <property type="protein sequence ID" value="QIL02723.1"/>
    <property type="molecule type" value="Genomic_DNA"/>
</dbReference>
<sequence>MKASGVNGQAAGLRLARTCPSTTMRLLGAAAWLCVPLSPLSAQQAQADPQEAPLDPNAPLDPMTDIGVDWPDLTNLPAEQPRLDAPVVDEPGRQAATILDPNARRQYSIGIEGLDRLSNPDDLVNSFEEQSVLFASRKDEANAAQLQRRSEADAELLTELLHSQGFYDAEVTTRIEPRGAAIAVTLAAEPGERYRFQSVALPGIASAGAEADALRSTYGVRAGDPVVAADVIAAGVDLQVALGERGYALAQVGEREIVIDHETKLATLTIPVTPGPVSQFGEIRVAGDPPFSAHHVAEIARFSSGDRFERDRVDDLRRALVATGLVSTADIKVVPAAANRVDLLVTMQPAPPRTVAGELGYGTGEGLRAEASWQHRNFIRPEGAITVRGIAGTREQLLGVQFRRSNFHRRDRALNLQLAASNTKFDAYRARTVLLAANIERQSNIIWRKKWTWSVGAELLATDERGVFTDPDTKQTRTFLIAALPAELRYDGSDDLLDPTSGFRLGARVSPELSAREGSFTYGRAQLDGSAYRRVRADTVLAGRIRLGTIVGADAAELAPSRRLYSGGGGSVRGYGYQRLGPRDLAGDPVGGRGLAEFSLEARVRRGNFGFVPFLDGGTLTSDILPNVRGWQLGAGLGLRYYSSFGPIRVDVGTPLNRREGDSRIAVTVSLGQAF</sequence>
<dbReference type="RefSeq" id="WP_166094823.1">
    <property type="nucleotide sequence ID" value="NZ_CP049871.1"/>
</dbReference>
<keyword evidence="2" id="KW-0812">Transmembrane</keyword>
<evidence type="ECO:0000256" key="4">
    <source>
        <dbReference type="SAM" id="SignalP"/>
    </source>
</evidence>
<dbReference type="KEGG" id="ssin:G7078_07965"/>
<dbReference type="Proteomes" id="UP000502502">
    <property type="component" value="Chromosome"/>
</dbReference>
<dbReference type="PANTHER" id="PTHR12815:SF42">
    <property type="entry name" value="BACTERIAL SURFACE ANTIGEN (D15) DOMAIN-CONTAINING PROTEIN"/>
    <property type="match status" value="1"/>
</dbReference>
<dbReference type="Gene3D" id="3.10.20.310">
    <property type="entry name" value="membrane protein fhac"/>
    <property type="match status" value="1"/>
</dbReference>